<evidence type="ECO:0000256" key="8">
    <source>
        <dbReference type="ARBA" id="ARBA00022525"/>
    </source>
</evidence>
<dbReference type="GO" id="GO:0071555">
    <property type="term" value="P:cell wall organization"/>
    <property type="evidence" value="ECO:0007669"/>
    <property type="project" value="UniProtKB-KW"/>
</dbReference>
<feature type="region of interest" description="Disordered" evidence="20">
    <location>
        <begin position="140"/>
        <end position="162"/>
    </location>
</feature>
<evidence type="ECO:0000256" key="12">
    <source>
        <dbReference type="ARBA" id="ARBA00023180"/>
    </source>
</evidence>
<keyword evidence="10 22" id="KW-0378">Hydrolase</keyword>
<dbReference type="Proteomes" id="UP000807342">
    <property type="component" value="Unassembled WGS sequence"/>
</dbReference>
<dbReference type="EC" id="3.2.1.39" evidence="5"/>
<dbReference type="GO" id="GO:0005886">
    <property type="term" value="C:plasma membrane"/>
    <property type="evidence" value="ECO:0007669"/>
    <property type="project" value="UniProtKB-SubCell"/>
</dbReference>
<evidence type="ECO:0000256" key="10">
    <source>
        <dbReference type="ARBA" id="ARBA00022801"/>
    </source>
</evidence>
<comment type="similarity">
    <text evidence="4 19">Belongs to the glycosyl hydrolase 17 family.</text>
</comment>
<dbReference type="EMBL" id="MU151078">
    <property type="protein sequence ID" value="KAF9451901.1"/>
    <property type="molecule type" value="Genomic_DNA"/>
</dbReference>
<keyword evidence="7" id="KW-0134">Cell wall</keyword>
<dbReference type="GO" id="GO:0042973">
    <property type="term" value="F:glucan endo-1,3-beta-D-glucosidase activity"/>
    <property type="evidence" value="ECO:0007669"/>
    <property type="project" value="UniProtKB-EC"/>
</dbReference>
<evidence type="ECO:0000256" key="7">
    <source>
        <dbReference type="ARBA" id="ARBA00022512"/>
    </source>
</evidence>
<dbReference type="PANTHER" id="PTHR16631:SF17">
    <property type="entry name" value="GLUCAN ENDO-1,3-BETA-GLUCOSIDASE BTGC"/>
    <property type="match status" value="1"/>
</dbReference>
<evidence type="ECO:0000313" key="23">
    <source>
        <dbReference type="Proteomes" id="UP000807342"/>
    </source>
</evidence>
<comment type="function">
    <text evidence="16">Glucanases play a role in cell expansion during growth, in cell-cell fusion during mating, and in spore release during sporulation. This enzyme may be involved in beta-glucan degradation. Active on laminarin and lichenan.</text>
</comment>
<evidence type="ECO:0000313" key="22">
    <source>
        <dbReference type="EMBL" id="KAF9451901.1"/>
    </source>
</evidence>
<dbReference type="Gene3D" id="3.20.20.80">
    <property type="entry name" value="Glycosidases"/>
    <property type="match status" value="2"/>
</dbReference>
<organism evidence="22 23">
    <name type="scientific">Macrolepiota fuliginosa MF-IS2</name>
    <dbReference type="NCBI Taxonomy" id="1400762"/>
    <lineage>
        <taxon>Eukaryota</taxon>
        <taxon>Fungi</taxon>
        <taxon>Dikarya</taxon>
        <taxon>Basidiomycota</taxon>
        <taxon>Agaricomycotina</taxon>
        <taxon>Agaricomycetes</taxon>
        <taxon>Agaricomycetidae</taxon>
        <taxon>Agaricales</taxon>
        <taxon>Agaricineae</taxon>
        <taxon>Agaricaceae</taxon>
        <taxon>Macrolepiota</taxon>
    </lineage>
</organism>
<evidence type="ECO:0000256" key="2">
    <source>
        <dbReference type="ARBA" id="ARBA00004191"/>
    </source>
</evidence>
<keyword evidence="11 21" id="KW-0472">Membrane</keyword>
<dbReference type="Pfam" id="PF00332">
    <property type="entry name" value="Glyco_hydro_17"/>
    <property type="match status" value="1"/>
</dbReference>
<evidence type="ECO:0000256" key="13">
    <source>
        <dbReference type="ARBA" id="ARBA00023277"/>
    </source>
</evidence>
<reference evidence="22" key="1">
    <citation type="submission" date="2020-11" db="EMBL/GenBank/DDBJ databases">
        <authorList>
            <consortium name="DOE Joint Genome Institute"/>
            <person name="Ahrendt S."/>
            <person name="Riley R."/>
            <person name="Andreopoulos W."/>
            <person name="Labutti K."/>
            <person name="Pangilinan J."/>
            <person name="Ruiz-Duenas F.J."/>
            <person name="Barrasa J.M."/>
            <person name="Sanchez-Garcia M."/>
            <person name="Camarero S."/>
            <person name="Miyauchi S."/>
            <person name="Serrano A."/>
            <person name="Linde D."/>
            <person name="Babiker R."/>
            <person name="Drula E."/>
            <person name="Ayuso-Fernandez I."/>
            <person name="Pacheco R."/>
            <person name="Padilla G."/>
            <person name="Ferreira P."/>
            <person name="Barriuso J."/>
            <person name="Kellner H."/>
            <person name="Castanera R."/>
            <person name="Alfaro M."/>
            <person name="Ramirez L."/>
            <person name="Pisabarro A.G."/>
            <person name="Kuo A."/>
            <person name="Tritt A."/>
            <person name="Lipzen A."/>
            <person name="He G."/>
            <person name="Yan M."/>
            <person name="Ng V."/>
            <person name="Cullen D."/>
            <person name="Martin F."/>
            <person name="Rosso M.-N."/>
            <person name="Henrissat B."/>
            <person name="Hibbett D."/>
            <person name="Martinez A.T."/>
            <person name="Grigoriev I.V."/>
        </authorList>
    </citation>
    <scope>NUCLEOTIDE SEQUENCE</scope>
    <source>
        <strain evidence="22">MF-IS2</strain>
    </source>
</reference>
<feature type="region of interest" description="Disordered" evidence="20">
    <location>
        <begin position="1"/>
        <end position="30"/>
    </location>
</feature>
<evidence type="ECO:0000256" key="11">
    <source>
        <dbReference type="ARBA" id="ARBA00023136"/>
    </source>
</evidence>
<protein>
    <recommendedName>
        <fullName evidence="5">glucan endo-1,3-beta-D-glucosidase</fullName>
        <ecNumber evidence="5">3.2.1.39</ecNumber>
    </recommendedName>
    <alternativeName>
        <fullName evidence="18">Endo-1,3-beta-glucanase btgC</fullName>
    </alternativeName>
    <alternativeName>
        <fullName evidence="17">Laminarinase btgC</fullName>
    </alternativeName>
</protein>
<evidence type="ECO:0000256" key="1">
    <source>
        <dbReference type="ARBA" id="ARBA00000382"/>
    </source>
</evidence>
<evidence type="ECO:0000256" key="18">
    <source>
        <dbReference type="ARBA" id="ARBA00043078"/>
    </source>
</evidence>
<evidence type="ECO:0000256" key="14">
    <source>
        <dbReference type="ARBA" id="ARBA00023316"/>
    </source>
</evidence>
<dbReference type="GO" id="GO:0000272">
    <property type="term" value="P:polysaccharide catabolic process"/>
    <property type="evidence" value="ECO:0007669"/>
    <property type="project" value="UniProtKB-KW"/>
</dbReference>
<evidence type="ECO:0000256" key="20">
    <source>
        <dbReference type="SAM" id="MobiDB-lite"/>
    </source>
</evidence>
<keyword evidence="21" id="KW-0812">Transmembrane</keyword>
<keyword evidence="21" id="KW-1133">Transmembrane helix</keyword>
<name>A0A9P5XLH7_9AGAR</name>
<dbReference type="AlphaFoldDB" id="A0A9P5XLH7"/>
<proteinExistence type="inferred from homology"/>
<dbReference type="SUPFAM" id="SSF51445">
    <property type="entry name" value="(Trans)glycosidases"/>
    <property type="match status" value="1"/>
</dbReference>
<dbReference type="GO" id="GO:0009277">
    <property type="term" value="C:fungal-type cell wall"/>
    <property type="evidence" value="ECO:0007669"/>
    <property type="project" value="TreeGrafter"/>
</dbReference>
<evidence type="ECO:0000256" key="9">
    <source>
        <dbReference type="ARBA" id="ARBA00022729"/>
    </source>
</evidence>
<keyword evidence="13" id="KW-0119">Carbohydrate metabolism</keyword>
<accession>A0A9P5XLH7</accession>
<keyword evidence="23" id="KW-1185">Reference proteome</keyword>
<gene>
    <name evidence="22" type="ORF">P691DRAFT_698356</name>
</gene>
<keyword evidence="9" id="KW-0732">Signal</keyword>
<evidence type="ECO:0000256" key="17">
    <source>
        <dbReference type="ARBA" id="ARBA00042373"/>
    </source>
</evidence>
<keyword evidence="6" id="KW-1003">Cell membrane</keyword>
<keyword evidence="8" id="KW-0964">Secreted</keyword>
<evidence type="ECO:0000256" key="6">
    <source>
        <dbReference type="ARBA" id="ARBA00022475"/>
    </source>
</evidence>
<evidence type="ECO:0000256" key="19">
    <source>
        <dbReference type="RuleBase" id="RU004335"/>
    </source>
</evidence>
<comment type="catalytic activity">
    <reaction evidence="1">
        <text>Hydrolysis of (1-&gt;3)-beta-D-glucosidic linkages in (1-&gt;3)-beta-D-glucans.</text>
        <dbReference type="EC" id="3.2.1.39"/>
    </reaction>
</comment>
<comment type="subcellular location">
    <subcellularLocation>
        <location evidence="3">Cell membrane</location>
        <topology evidence="3">Single-pass type II membrane protein</topology>
    </subcellularLocation>
    <subcellularLocation>
        <location evidence="2">Secreted</location>
        <location evidence="2">Cell wall</location>
    </subcellularLocation>
</comment>
<evidence type="ECO:0000256" key="16">
    <source>
        <dbReference type="ARBA" id="ARBA00037649"/>
    </source>
</evidence>
<keyword evidence="12" id="KW-0325">Glycoprotein</keyword>
<comment type="caution">
    <text evidence="22">The sequence shown here is derived from an EMBL/GenBank/DDBJ whole genome shotgun (WGS) entry which is preliminary data.</text>
</comment>
<dbReference type="InterPro" id="IPR017853">
    <property type="entry name" value="GH"/>
</dbReference>
<evidence type="ECO:0000256" key="15">
    <source>
        <dbReference type="ARBA" id="ARBA00023326"/>
    </source>
</evidence>
<evidence type="ECO:0000256" key="4">
    <source>
        <dbReference type="ARBA" id="ARBA00008773"/>
    </source>
</evidence>
<evidence type="ECO:0000256" key="21">
    <source>
        <dbReference type="SAM" id="Phobius"/>
    </source>
</evidence>
<feature type="transmembrane region" description="Helical" evidence="21">
    <location>
        <begin position="106"/>
        <end position="129"/>
    </location>
</feature>
<keyword evidence="15" id="KW-0624">Polysaccharide degradation</keyword>
<evidence type="ECO:0000256" key="3">
    <source>
        <dbReference type="ARBA" id="ARBA00004401"/>
    </source>
</evidence>
<sequence length="477" mass="51472">MQSYRDNPNPFTDSHGDLAHDGGAVGHQYSTPYETSSGFQGIPLVPSSASGQGEYRNIMGSQLDLGGEGAKMSNVSSSHSQWDASRYNQGSTWATEKEKQSRRSKIVVVTCIVALVIIIAVAVSVGVTVGRKANNNNVKTGSTANGVASNPNAVNQTDPNDPSTFVKDPNLHQSFYGLAYTPVGSQLPDCGNNLANVIQDVQILSQITKRVRLYGADCNQSALVLDAIQRTKVDMTVWLGNYVIATDNGAAYQRQRNVIKQAIQDFGVDHIGGITVGNEFMLNYLNANGAQDPNSPTGDQGAQILNANIQDTVSMLNGMSLSKHIPVGTADAGSYFNTKVLQSVEFGMSNVHPWFANTSISTAAAWTAQFFQEQNVDVAKTLPNNPTMYIAETGWPTKSSDAGNANNGASDASEPNLQTFIDTFVCQANSNGTGYFFFELCDEDWKDKQFGGVEGWWGLFYQNRTLKNIKIPDCQAP</sequence>
<dbReference type="GO" id="GO:0009986">
    <property type="term" value="C:cell surface"/>
    <property type="evidence" value="ECO:0007669"/>
    <property type="project" value="TreeGrafter"/>
</dbReference>
<evidence type="ECO:0000256" key="5">
    <source>
        <dbReference type="ARBA" id="ARBA00012780"/>
    </source>
</evidence>
<keyword evidence="14" id="KW-0961">Cell wall biogenesis/degradation</keyword>
<dbReference type="InterPro" id="IPR000490">
    <property type="entry name" value="Glyco_hydro_17"/>
</dbReference>
<dbReference type="InterPro" id="IPR050732">
    <property type="entry name" value="Beta-glucan_modifiers"/>
</dbReference>
<dbReference type="PANTHER" id="PTHR16631">
    <property type="entry name" value="GLUCAN 1,3-BETA-GLUCOSIDASE"/>
    <property type="match status" value="1"/>
</dbReference>
<feature type="compositionally biased region" description="Polar residues" evidence="20">
    <location>
        <begin position="1"/>
        <end position="12"/>
    </location>
</feature>
<dbReference type="OrthoDB" id="68336at2759"/>
<dbReference type="GO" id="GO:0005576">
    <property type="term" value="C:extracellular region"/>
    <property type="evidence" value="ECO:0007669"/>
    <property type="project" value="TreeGrafter"/>
</dbReference>